<gene>
    <name evidence="1" type="ORF">J1TS3_25660</name>
</gene>
<dbReference type="RefSeq" id="WP_212963267.1">
    <property type="nucleotide sequence ID" value="NZ_BOQT01000008.1"/>
</dbReference>
<dbReference type="Proteomes" id="UP000680279">
    <property type="component" value="Unassembled WGS sequence"/>
</dbReference>
<evidence type="ECO:0000313" key="2">
    <source>
        <dbReference type="Proteomes" id="UP000680279"/>
    </source>
</evidence>
<reference evidence="1 2" key="1">
    <citation type="submission" date="2021-03" db="EMBL/GenBank/DDBJ databases">
        <title>Antimicrobial resistance genes in bacteria isolated from Japanese honey, and their potential for conferring macrolide and lincosamide resistance in the American foulbrood pathogen Paenibacillus larvae.</title>
        <authorList>
            <person name="Okamoto M."/>
            <person name="Kumagai M."/>
            <person name="Kanamori H."/>
            <person name="Takamatsu D."/>
        </authorList>
    </citation>
    <scope>NUCLEOTIDE SEQUENCE [LARGE SCALE GENOMIC DNA]</scope>
    <source>
        <strain evidence="1 2">J1TS3</strain>
    </source>
</reference>
<sequence length="196" mass="23092">MKPIEKYKCQVCNYQWGVSYATFETPSCPICEEHLTVVETTDTDKSMTDKEQLKEIKNHLDRFMNPANKPCLFREDAEWLISTVEDQAEKIAKTETYLLDISGRMDDLHEYLRENHYGKGLGKHIVDVAIQVMREQQKEIEHLKLTKLSMDSIEDYTNQIKEENKRYRELLLGIMNLKHVDEMFKRQITEALEGTE</sequence>
<comment type="caution">
    <text evidence="1">The sequence shown here is derived from an EMBL/GenBank/DDBJ whole genome shotgun (WGS) entry which is preliminary data.</text>
</comment>
<keyword evidence="2" id="KW-1185">Reference proteome</keyword>
<name>A0ABQ4K6S9_9BACI</name>
<dbReference type="EMBL" id="BOQT01000008">
    <property type="protein sequence ID" value="GIN21432.1"/>
    <property type="molecule type" value="Genomic_DNA"/>
</dbReference>
<evidence type="ECO:0000313" key="1">
    <source>
        <dbReference type="EMBL" id="GIN21432.1"/>
    </source>
</evidence>
<accession>A0ABQ4K6S9</accession>
<organism evidence="1 2">
    <name type="scientific">Siminovitchia fordii</name>
    <dbReference type="NCBI Taxonomy" id="254759"/>
    <lineage>
        <taxon>Bacteria</taxon>
        <taxon>Bacillati</taxon>
        <taxon>Bacillota</taxon>
        <taxon>Bacilli</taxon>
        <taxon>Bacillales</taxon>
        <taxon>Bacillaceae</taxon>
        <taxon>Siminovitchia</taxon>
    </lineage>
</organism>
<proteinExistence type="predicted"/>
<protein>
    <submittedName>
        <fullName evidence="1">Uncharacterized protein</fullName>
    </submittedName>
</protein>